<evidence type="ECO:0000259" key="7">
    <source>
        <dbReference type="Pfam" id="PF03712"/>
    </source>
</evidence>
<dbReference type="GO" id="GO:0042420">
    <property type="term" value="P:dopamine catabolic process"/>
    <property type="evidence" value="ECO:0007669"/>
    <property type="project" value="TreeGrafter"/>
</dbReference>
<dbReference type="FunFam" id="2.60.120.230:FF:000001">
    <property type="entry name" value="Monooxygenase, DBH-like 1"/>
    <property type="match status" value="1"/>
</dbReference>
<evidence type="ECO:0000256" key="2">
    <source>
        <dbReference type="ARBA" id="ARBA00010676"/>
    </source>
</evidence>
<evidence type="ECO:0000256" key="3">
    <source>
        <dbReference type="ARBA" id="ARBA00023008"/>
    </source>
</evidence>
<dbReference type="Proteomes" id="UP000812440">
    <property type="component" value="Chromosome 5"/>
</dbReference>
<protein>
    <recommendedName>
        <fullName evidence="10">DBH-like monooxygenase protein 1</fullName>
    </recommendedName>
</protein>
<dbReference type="GO" id="GO:0005615">
    <property type="term" value="C:extracellular space"/>
    <property type="evidence" value="ECO:0007669"/>
    <property type="project" value="TreeGrafter"/>
</dbReference>
<dbReference type="InterPro" id="IPR014784">
    <property type="entry name" value="Cu2_ascorb_mOase-like_C"/>
</dbReference>
<dbReference type="PANTHER" id="PTHR10157">
    <property type="entry name" value="DOPAMINE BETA HYDROXYLASE RELATED"/>
    <property type="match status" value="1"/>
</dbReference>
<comment type="caution">
    <text evidence="8">The sequence shown here is derived from an EMBL/GenBank/DDBJ whole genome shotgun (WGS) entry which is preliminary data.</text>
</comment>
<dbReference type="Pfam" id="PF01082">
    <property type="entry name" value="Cu2_monooxygen"/>
    <property type="match status" value="1"/>
</dbReference>
<sequence>QIPIPYKDTTYWCQMFKMPKLDKKHHVIKIEPLIQKGNENLVHHIVLYECAKDCNDTVLDYGHECYHPNMPDAFHTCEMVVFAWAVGGEVGTFTLSMFSPVGYVDVMILVLCHSFSSAGLTDNSGIRLYYTPHVRKYDAGVLETGIWVSLYHMIPPGMSAFRSEGHCTMECLEEALSSESPEGIRVFAVLLHAHLAGQAIWARHYRNGKEQKLLAYDTEYDFNFQEYKYLEEERTIFPGDSLITQCQYNTTGRKTMTWGGLSTKDEMCLSFLLYYPKINLARCESIPEIKQQLEFIGVKEIYMPVTSWPFIIKSPKKYNNLSFTEAMNTYVWSRRKGNSFNQRVRQIPMNVRCSKHESYEWSVVNYLRFYSF</sequence>
<name>A0A8T2JM76_9PIPI</name>
<dbReference type="OrthoDB" id="9891048at2759"/>
<proteinExistence type="inferred from homology"/>
<dbReference type="InterPro" id="IPR036939">
    <property type="entry name" value="Cu2_ascorb_mOase_N_sf"/>
</dbReference>
<feature type="non-terminal residue" evidence="8">
    <location>
        <position position="372"/>
    </location>
</feature>
<evidence type="ECO:0000313" key="9">
    <source>
        <dbReference type="Proteomes" id="UP000812440"/>
    </source>
</evidence>
<dbReference type="InterPro" id="IPR000945">
    <property type="entry name" value="DBH-like"/>
</dbReference>
<dbReference type="InterPro" id="IPR024548">
    <property type="entry name" value="Cu2_monoox_C"/>
</dbReference>
<evidence type="ECO:0000256" key="4">
    <source>
        <dbReference type="ARBA" id="ARBA00023157"/>
    </source>
</evidence>
<dbReference type="GO" id="GO:0042421">
    <property type="term" value="P:norepinephrine biosynthetic process"/>
    <property type="evidence" value="ECO:0007669"/>
    <property type="project" value="TreeGrafter"/>
</dbReference>
<feature type="domain" description="Copper type II ascorbate-dependent monooxygenase C-terminal" evidence="7">
    <location>
        <begin position="137"/>
        <end position="286"/>
    </location>
</feature>
<dbReference type="GO" id="GO:0004500">
    <property type="term" value="F:dopamine beta-monooxygenase activity"/>
    <property type="evidence" value="ECO:0007669"/>
    <property type="project" value="InterPro"/>
</dbReference>
<evidence type="ECO:0000256" key="5">
    <source>
        <dbReference type="ARBA" id="ARBA00023180"/>
    </source>
</evidence>
<dbReference type="PANTHER" id="PTHR10157:SF28">
    <property type="entry name" value="DBH-LIKE MONOOXYGENASE PROTEIN 1"/>
    <property type="match status" value="1"/>
</dbReference>
<dbReference type="Pfam" id="PF03712">
    <property type="entry name" value="Cu2_monoox_C"/>
    <property type="match status" value="1"/>
</dbReference>
<dbReference type="InterPro" id="IPR028460">
    <property type="entry name" value="Tbh/DBH"/>
</dbReference>
<evidence type="ECO:0008006" key="10">
    <source>
        <dbReference type="Google" id="ProtNLM"/>
    </source>
</evidence>
<keyword evidence="9" id="KW-1185">Reference proteome</keyword>
<reference evidence="8" key="1">
    <citation type="thesis" date="2020" institute="ProQuest LLC" country="789 East Eisenhower Parkway, Ann Arbor, MI, USA">
        <title>Comparative Genomics and Chromosome Evolution.</title>
        <authorList>
            <person name="Mudd A.B."/>
        </authorList>
    </citation>
    <scope>NUCLEOTIDE SEQUENCE</scope>
    <source>
        <strain evidence="8">Female2</strain>
        <tissue evidence="8">Blood</tissue>
    </source>
</reference>
<keyword evidence="5" id="KW-0325">Glycoprotein</keyword>
<evidence type="ECO:0000259" key="6">
    <source>
        <dbReference type="Pfam" id="PF01082"/>
    </source>
</evidence>
<comment type="cofactor">
    <cofactor evidence="1">
        <name>Cu(2+)</name>
        <dbReference type="ChEBI" id="CHEBI:29036"/>
    </cofactor>
</comment>
<dbReference type="AlphaFoldDB" id="A0A8T2JM76"/>
<dbReference type="SUPFAM" id="SSF49742">
    <property type="entry name" value="PHM/PNGase F"/>
    <property type="match status" value="2"/>
</dbReference>
<dbReference type="Gene3D" id="2.60.120.310">
    <property type="entry name" value="Copper type II, ascorbate-dependent monooxygenase, N-terminal domain"/>
    <property type="match status" value="1"/>
</dbReference>
<feature type="domain" description="Copper type II ascorbate-dependent monooxygenase N-terminal" evidence="6">
    <location>
        <begin position="1"/>
        <end position="93"/>
    </location>
</feature>
<dbReference type="GO" id="GO:0006589">
    <property type="term" value="P:octopamine biosynthetic process"/>
    <property type="evidence" value="ECO:0007669"/>
    <property type="project" value="TreeGrafter"/>
</dbReference>
<dbReference type="GO" id="GO:0005507">
    <property type="term" value="F:copper ion binding"/>
    <property type="evidence" value="ECO:0007669"/>
    <property type="project" value="InterPro"/>
</dbReference>
<dbReference type="PRINTS" id="PR00767">
    <property type="entry name" value="DBMONOXGNASE"/>
</dbReference>
<evidence type="ECO:0000256" key="1">
    <source>
        <dbReference type="ARBA" id="ARBA00001973"/>
    </source>
</evidence>
<comment type="similarity">
    <text evidence="2">Belongs to the copper type II ascorbate-dependent monooxygenase family.</text>
</comment>
<dbReference type="Gene3D" id="2.60.120.230">
    <property type="match status" value="1"/>
</dbReference>
<evidence type="ECO:0000313" key="8">
    <source>
        <dbReference type="EMBL" id="KAG8444564.1"/>
    </source>
</evidence>
<gene>
    <name evidence="8" type="ORF">GDO86_009648</name>
</gene>
<dbReference type="GO" id="GO:0030667">
    <property type="term" value="C:secretory granule membrane"/>
    <property type="evidence" value="ECO:0007669"/>
    <property type="project" value="TreeGrafter"/>
</dbReference>
<dbReference type="EMBL" id="JAACNH010000004">
    <property type="protein sequence ID" value="KAG8444564.1"/>
    <property type="molecule type" value="Genomic_DNA"/>
</dbReference>
<dbReference type="InterPro" id="IPR008977">
    <property type="entry name" value="PHM/PNGase_F_dom_sf"/>
</dbReference>
<accession>A0A8T2JM76</accession>
<keyword evidence="4" id="KW-1015">Disulfide bond</keyword>
<keyword evidence="3" id="KW-0186">Copper</keyword>
<dbReference type="InterPro" id="IPR000323">
    <property type="entry name" value="Cu2_ascorb_mOase_N"/>
</dbReference>
<organism evidence="8 9">
    <name type="scientific">Hymenochirus boettgeri</name>
    <name type="common">Congo dwarf clawed frog</name>
    <dbReference type="NCBI Taxonomy" id="247094"/>
    <lineage>
        <taxon>Eukaryota</taxon>
        <taxon>Metazoa</taxon>
        <taxon>Chordata</taxon>
        <taxon>Craniata</taxon>
        <taxon>Vertebrata</taxon>
        <taxon>Euteleostomi</taxon>
        <taxon>Amphibia</taxon>
        <taxon>Batrachia</taxon>
        <taxon>Anura</taxon>
        <taxon>Pipoidea</taxon>
        <taxon>Pipidae</taxon>
        <taxon>Pipinae</taxon>
        <taxon>Hymenochirus</taxon>
    </lineage>
</organism>